<dbReference type="EMBL" id="JAPEQV010000004">
    <property type="protein sequence ID" value="MDF2312114.1"/>
    <property type="molecule type" value="Genomic_DNA"/>
</dbReference>
<comment type="caution">
    <text evidence="1">The sequence shown here is derived from an EMBL/GenBank/DDBJ whole genome shotgun (WGS) entry which is preliminary data.</text>
</comment>
<name>A0AAX6LC56_LACPE</name>
<protein>
    <submittedName>
        <fullName evidence="1">Uncharacterized protein</fullName>
    </submittedName>
</protein>
<dbReference type="AlphaFoldDB" id="A0AAX6LC56"/>
<proteinExistence type="predicted"/>
<accession>A0AAX6LC56</accession>
<reference evidence="1" key="2">
    <citation type="journal article" date="2023" name="Front Nutr">
        <title>Lactiplantibacillus pentosus P2020 protects the hyperuricemia and renal inflammation in mice.</title>
        <authorList>
            <person name="Wang Z."/>
            <person name="Song L."/>
            <person name="Li X."/>
            <person name="Xiao Y."/>
            <person name="Huang Y."/>
            <person name="Zhang Y."/>
            <person name="Li J."/>
            <person name="Li M."/>
            <person name="Ren Z."/>
        </authorList>
    </citation>
    <scope>NUCLEOTIDE SEQUENCE</scope>
    <source>
        <strain evidence="1">P2000</strain>
    </source>
</reference>
<evidence type="ECO:0000313" key="2">
    <source>
        <dbReference type="Proteomes" id="UP001151834"/>
    </source>
</evidence>
<reference evidence="1" key="1">
    <citation type="submission" date="2022-11" db="EMBL/GenBank/DDBJ databases">
        <authorList>
            <person name="Wang Z."/>
        </authorList>
    </citation>
    <scope>NUCLEOTIDE SEQUENCE</scope>
    <source>
        <strain evidence="1">P2000</strain>
    </source>
</reference>
<gene>
    <name evidence="1" type="ORF">OOJ94_04710</name>
</gene>
<sequence length="425" mass="47529">MKIHWGVVGCVLLSGLIFLAFQPKTVKADESRTVQVKNFDVKVYNDDVDASVSIPNSEYTVTYTDADGVSQTVASGVTNAAGAIVNQTLTDIPSSVNQIKIHYSLGNAERGYVRRSDGRIYQFVFTKSIPNSNLINYTGNTRFGNSSTPESFVSNYIASRINNYYDQAVDFLDDGLQAARQYSPELLTFKSAPIDIYYEREFYLNKGSGFYSNGHDGSGTPDIVLGDRTNVSQFTDHYLMHNVMHEWTHWNMRQTAQLGGGSYTTHYTYNTNFKTSYKEGVALFAGEMFAQNYDLSTFDNEVQTDDSNGINRLYGKSTNRTVQLVLYDLLDEISTDEDENYNISSSILQGQSVTTAQRNQINFGLLYAEMMQSKAKTLSEFLQYIQKKYVTSDTDKANFQQVLTINGLSSTGDFTLDADGNPLSD</sequence>
<organism evidence="1 2">
    <name type="scientific">Lactiplantibacillus pentosus</name>
    <name type="common">Lactobacillus pentosus</name>
    <dbReference type="NCBI Taxonomy" id="1589"/>
    <lineage>
        <taxon>Bacteria</taxon>
        <taxon>Bacillati</taxon>
        <taxon>Bacillota</taxon>
        <taxon>Bacilli</taxon>
        <taxon>Lactobacillales</taxon>
        <taxon>Lactobacillaceae</taxon>
        <taxon>Lactiplantibacillus</taxon>
    </lineage>
</organism>
<evidence type="ECO:0000313" key="1">
    <source>
        <dbReference type="EMBL" id="MDF2312114.1"/>
    </source>
</evidence>
<dbReference type="Proteomes" id="UP001151834">
    <property type="component" value="Unassembled WGS sequence"/>
</dbReference>
<dbReference type="RefSeq" id="WP_275875156.1">
    <property type="nucleotide sequence ID" value="NZ_JAPEQV010000004.1"/>
</dbReference>